<feature type="compositionally biased region" description="Basic and acidic residues" evidence="2">
    <location>
        <begin position="1"/>
        <end position="11"/>
    </location>
</feature>
<organism evidence="3 4">
    <name type="scientific">Belnapia rosea</name>
    <dbReference type="NCBI Taxonomy" id="938405"/>
    <lineage>
        <taxon>Bacteria</taxon>
        <taxon>Pseudomonadati</taxon>
        <taxon>Pseudomonadota</taxon>
        <taxon>Alphaproteobacteria</taxon>
        <taxon>Acetobacterales</taxon>
        <taxon>Roseomonadaceae</taxon>
        <taxon>Belnapia</taxon>
    </lineage>
</organism>
<sequence length="98" mass="10892">MAGWLDDRDLPVETEFEGDPAPGLEGLPRMDLAPVEAQVPSLIDQAVRGPIVLTRNGAEAFVLLPLDIYRRLWSTAPRPPVLDAEPSEPGPKRRTRRR</sequence>
<evidence type="ECO:0000313" key="3">
    <source>
        <dbReference type="EMBL" id="SDD70151.1"/>
    </source>
</evidence>
<dbReference type="Proteomes" id="UP000198925">
    <property type="component" value="Unassembled WGS sequence"/>
</dbReference>
<evidence type="ECO:0000313" key="4">
    <source>
        <dbReference type="Proteomes" id="UP000198925"/>
    </source>
</evidence>
<dbReference type="Gene3D" id="3.40.1620.10">
    <property type="entry name" value="YefM-like domain"/>
    <property type="match status" value="1"/>
</dbReference>
<dbReference type="STRING" id="938405.SAMN02927895_03157"/>
<dbReference type="AlphaFoldDB" id="A0A1G6WWD2"/>
<proteinExistence type="inferred from homology"/>
<keyword evidence="4" id="KW-1185">Reference proteome</keyword>
<dbReference type="RefSeq" id="WP_176849646.1">
    <property type="nucleotide sequence ID" value="NZ_FMZX01000011.1"/>
</dbReference>
<evidence type="ECO:0000256" key="2">
    <source>
        <dbReference type="SAM" id="MobiDB-lite"/>
    </source>
</evidence>
<protein>
    <submittedName>
        <fullName evidence="3">Prevent-host-death family protein</fullName>
    </submittedName>
</protein>
<accession>A0A1G6WWD2</accession>
<feature type="region of interest" description="Disordered" evidence="2">
    <location>
        <begin position="77"/>
        <end position="98"/>
    </location>
</feature>
<dbReference type="NCBIfam" id="TIGR01552">
    <property type="entry name" value="phd_fam"/>
    <property type="match status" value="1"/>
</dbReference>
<dbReference type="EMBL" id="FMZX01000011">
    <property type="protein sequence ID" value="SDD70151.1"/>
    <property type="molecule type" value="Genomic_DNA"/>
</dbReference>
<evidence type="ECO:0000256" key="1">
    <source>
        <dbReference type="ARBA" id="ARBA00009981"/>
    </source>
</evidence>
<name>A0A1G6WWD2_9PROT</name>
<reference evidence="3 4" key="1">
    <citation type="submission" date="2016-10" db="EMBL/GenBank/DDBJ databases">
        <authorList>
            <person name="de Groot N.N."/>
        </authorList>
    </citation>
    <scope>NUCLEOTIDE SEQUENCE [LARGE SCALE GENOMIC DNA]</scope>
    <source>
        <strain evidence="3 4">CPCC 100156</strain>
    </source>
</reference>
<dbReference type="SUPFAM" id="SSF143120">
    <property type="entry name" value="YefM-like"/>
    <property type="match status" value="1"/>
</dbReference>
<dbReference type="InterPro" id="IPR036165">
    <property type="entry name" value="YefM-like_sf"/>
</dbReference>
<feature type="region of interest" description="Disordered" evidence="2">
    <location>
        <begin position="1"/>
        <end position="28"/>
    </location>
</feature>
<gene>
    <name evidence="3" type="ORF">SAMN04487779_101180</name>
</gene>
<comment type="similarity">
    <text evidence="1">Belongs to the phD/YefM antitoxin family.</text>
</comment>